<sequence length="91" mass="10948">MHYQNDLLLATSVILLGLLWYVLTQFRNKHDRNLIWFSAFIYTLIDLVQMYINYFVLSDAYEYSSWSWIIAASLCLIFRYVLIPRIEDDLT</sequence>
<keyword evidence="3" id="KW-1185">Reference proteome</keyword>
<keyword evidence="1" id="KW-0812">Transmembrane</keyword>
<name>A0A9X2D1E1_9GAMM</name>
<protein>
    <submittedName>
        <fullName evidence="2">Uncharacterized protein</fullName>
    </submittedName>
</protein>
<dbReference type="Proteomes" id="UP001139721">
    <property type="component" value="Unassembled WGS sequence"/>
</dbReference>
<gene>
    <name evidence="2" type="ORF">LOX96_10730</name>
</gene>
<comment type="caution">
    <text evidence="2">The sequence shown here is derived from an EMBL/GenBank/DDBJ whole genome shotgun (WGS) entry which is preliminary data.</text>
</comment>
<feature type="transmembrane region" description="Helical" evidence="1">
    <location>
        <begin position="6"/>
        <end position="23"/>
    </location>
</feature>
<reference evidence="2" key="1">
    <citation type="submission" date="2021-11" db="EMBL/GenBank/DDBJ databases">
        <title>Legionella maioricencis sp. nov., a new species isolated from hot water samples in Mallorca.</title>
        <authorList>
            <person name="Crespi S."/>
            <person name="Drasar V."/>
            <person name="Salva-Serra F."/>
            <person name="Jaen-Luchoro D."/>
            <person name="Pineiro-Iglesias B."/>
            <person name="Aliaga F."/>
            <person name="Fernandez-Juarez V."/>
            <person name="Coll G."/>
            <person name="Moore E.R.B."/>
            <person name="Bennasar-Figueras A."/>
        </authorList>
    </citation>
    <scope>NUCLEOTIDE SEQUENCE</scope>
    <source>
        <strain evidence="2">HCPI-6</strain>
    </source>
</reference>
<evidence type="ECO:0000313" key="3">
    <source>
        <dbReference type="Proteomes" id="UP001139721"/>
    </source>
</evidence>
<keyword evidence="1" id="KW-0472">Membrane</keyword>
<feature type="transmembrane region" description="Helical" evidence="1">
    <location>
        <begin position="63"/>
        <end position="82"/>
    </location>
</feature>
<dbReference type="AlphaFoldDB" id="A0A9X2D1E1"/>
<evidence type="ECO:0000256" key="1">
    <source>
        <dbReference type="SAM" id="Phobius"/>
    </source>
</evidence>
<dbReference type="RefSeq" id="WP_250421475.1">
    <property type="nucleotide sequence ID" value="NZ_JAKSZS010000010.1"/>
</dbReference>
<proteinExistence type="predicted"/>
<evidence type="ECO:0000313" key="2">
    <source>
        <dbReference type="EMBL" id="MCL9684569.1"/>
    </source>
</evidence>
<organism evidence="2 3">
    <name type="scientific">Legionella maioricensis</name>
    <dbReference type="NCBI Taxonomy" id="2896528"/>
    <lineage>
        <taxon>Bacteria</taxon>
        <taxon>Pseudomonadati</taxon>
        <taxon>Pseudomonadota</taxon>
        <taxon>Gammaproteobacteria</taxon>
        <taxon>Legionellales</taxon>
        <taxon>Legionellaceae</taxon>
        <taxon>Legionella</taxon>
    </lineage>
</organism>
<accession>A0A9X2D1E1</accession>
<keyword evidence="1" id="KW-1133">Transmembrane helix</keyword>
<dbReference type="EMBL" id="JAJKBJ010000012">
    <property type="protein sequence ID" value="MCL9684569.1"/>
    <property type="molecule type" value="Genomic_DNA"/>
</dbReference>
<feature type="transmembrane region" description="Helical" evidence="1">
    <location>
        <begin position="35"/>
        <end position="57"/>
    </location>
</feature>